<dbReference type="AlphaFoldDB" id="A0A430BZ84"/>
<reference evidence="1 2" key="1">
    <citation type="submission" date="2018-07" db="EMBL/GenBank/DDBJ databases">
        <title>Genomic and Epidemiologic Investigation of an Indolent Hospital Outbreak.</title>
        <authorList>
            <person name="Johnson R.C."/>
            <person name="Deming C."/>
            <person name="Conlan S."/>
            <person name="Zellmer C.J."/>
            <person name="Michelin A.V."/>
            <person name="Lee-Lin S."/>
            <person name="Thomas P.J."/>
            <person name="Park M."/>
            <person name="Weingarten R.A."/>
            <person name="Less J."/>
            <person name="Dekker J.P."/>
            <person name="Frank K.M."/>
            <person name="Musser K.A."/>
            <person name="Mcquiston J.R."/>
            <person name="Henderson D.K."/>
            <person name="Lau A.F."/>
            <person name="Palmore T.N."/>
            <person name="Segre J.A."/>
        </authorList>
    </citation>
    <scope>NUCLEOTIDE SEQUENCE [LARGE SCALE GENOMIC DNA]</scope>
    <source>
        <strain evidence="1 2">SK-NIH.Env6_1116</strain>
    </source>
</reference>
<gene>
    <name evidence="1" type="ORF">DAH51_07155</name>
</gene>
<dbReference type="EMBL" id="QRAL01000006">
    <property type="protein sequence ID" value="RSU58014.1"/>
    <property type="molecule type" value="Genomic_DNA"/>
</dbReference>
<evidence type="ECO:0000313" key="1">
    <source>
        <dbReference type="EMBL" id="RSU58014.1"/>
    </source>
</evidence>
<protein>
    <submittedName>
        <fullName evidence="1">DUF4054 domain-containing protein</fullName>
    </submittedName>
</protein>
<dbReference type="RefSeq" id="WP_125997816.1">
    <property type="nucleotide sequence ID" value="NZ_QRAL01000006.1"/>
</dbReference>
<evidence type="ECO:0000313" key="2">
    <source>
        <dbReference type="Proteomes" id="UP000287401"/>
    </source>
</evidence>
<dbReference type="Proteomes" id="UP000287401">
    <property type="component" value="Unassembled WGS sequence"/>
</dbReference>
<dbReference type="InterPro" id="IPR025127">
    <property type="entry name" value="DUF4054"/>
</dbReference>
<name>A0A430BZ84_SPHYA</name>
<organism evidence="1 2">
    <name type="scientific">Sphingobium yanoikuyae</name>
    <name type="common">Sphingomonas yanoikuyae</name>
    <dbReference type="NCBI Taxonomy" id="13690"/>
    <lineage>
        <taxon>Bacteria</taxon>
        <taxon>Pseudomonadati</taxon>
        <taxon>Pseudomonadota</taxon>
        <taxon>Alphaproteobacteria</taxon>
        <taxon>Sphingomonadales</taxon>
        <taxon>Sphingomonadaceae</taxon>
        <taxon>Sphingobium</taxon>
    </lineage>
</organism>
<sequence length="126" mass="13771">MPYTRPPIAKFRALYPQFTTLTDQQYDAWADKIERKVGEGYGDEQQDATELLIAHTLAVNGVGTGAMGKMALNGATSFDSGDFALDLSNDFVNARAKGGYGATIYGRQFQEIQRRLFGGPRLVGCI</sequence>
<dbReference type="Pfam" id="PF13262">
    <property type="entry name" value="DUF4054"/>
    <property type="match status" value="1"/>
</dbReference>
<accession>A0A430BZ84</accession>
<comment type="caution">
    <text evidence="1">The sequence shown here is derived from an EMBL/GenBank/DDBJ whole genome shotgun (WGS) entry which is preliminary data.</text>
</comment>
<proteinExistence type="predicted"/>